<protein>
    <submittedName>
        <fullName evidence="1">Uncharacterized protein</fullName>
    </submittedName>
</protein>
<organism evidence="1 2">
    <name type="scientific">Pistacia integerrima</name>
    <dbReference type="NCBI Taxonomy" id="434235"/>
    <lineage>
        <taxon>Eukaryota</taxon>
        <taxon>Viridiplantae</taxon>
        <taxon>Streptophyta</taxon>
        <taxon>Embryophyta</taxon>
        <taxon>Tracheophyta</taxon>
        <taxon>Spermatophyta</taxon>
        <taxon>Magnoliopsida</taxon>
        <taxon>eudicotyledons</taxon>
        <taxon>Gunneridae</taxon>
        <taxon>Pentapetalae</taxon>
        <taxon>rosids</taxon>
        <taxon>malvids</taxon>
        <taxon>Sapindales</taxon>
        <taxon>Anacardiaceae</taxon>
        <taxon>Pistacia</taxon>
    </lineage>
</organism>
<gene>
    <name evidence="1" type="ORF">Pint_34220</name>
</gene>
<keyword evidence="2" id="KW-1185">Reference proteome</keyword>
<name>A0ACC0X8F6_9ROSI</name>
<dbReference type="Proteomes" id="UP001163603">
    <property type="component" value="Chromosome 14"/>
</dbReference>
<reference evidence="2" key="1">
    <citation type="journal article" date="2023" name="G3 (Bethesda)">
        <title>Genome assembly and association tests identify interacting loci associated with vigor, precocity, and sex in interspecific pistachio rootstocks.</title>
        <authorList>
            <person name="Palmer W."/>
            <person name="Jacygrad E."/>
            <person name="Sagayaradj S."/>
            <person name="Cavanaugh K."/>
            <person name="Han R."/>
            <person name="Bertier L."/>
            <person name="Beede B."/>
            <person name="Kafkas S."/>
            <person name="Golino D."/>
            <person name="Preece J."/>
            <person name="Michelmore R."/>
        </authorList>
    </citation>
    <scope>NUCLEOTIDE SEQUENCE [LARGE SCALE GENOMIC DNA]</scope>
</reference>
<evidence type="ECO:0000313" key="2">
    <source>
        <dbReference type="Proteomes" id="UP001163603"/>
    </source>
</evidence>
<dbReference type="EMBL" id="CM047749">
    <property type="protein sequence ID" value="KAJ0011068.1"/>
    <property type="molecule type" value="Genomic_DNA"/>
</dbReference>
<comment type="caution">
    <text evidence="1">The sequence shown here is derived from an EMBL/GenBank/DDBJ whole genome shotgun (WGS) entry which is preliminary data.</text>
</comment>
<evidence type="ECO:0000313" key="1">
    <source>
        <dbReference type="EMBL" id="KAJ0011068.1"/>
    </source>
</evidence>
<sequence length="370" mass="42587">MKKSCQEREMRNSLGLPDDVVVDIFLRLSIKNLARLRCVCKSWNDLITSESFVGFHLSKSSRKPRLLFFRYGVSPSYLGFYPPKRQRFENLHDPPFATRLVDLDLLGSCNGVLCFCSTADHSLIYMWNPSNNKYITLPKPTYNPRYLGFGVNSMSGHLDDFKVVTISANANAEVYSWRTNSWKIIDDGFPRSIEIYGSHINCPVFVKGSVHWCARYSCYFDSQCTWLIVSFDFSKGVFHTIMLPEDMSIDDDAKYLNILDGCLCVFAGTVRNSFRAYELWVMKEYGVIESWTRRCIIEKDQIFWWPIGLTRKGKIFVRGDCEHCGNSLLSYDPNTEIFECLDIHLPCFSIQVLTFVDSIITPVPRSVIKG</sequence>
<proteinExistence type="predicted"/>
<accession>A0ACC0X8F6</accession>